<reference evidence="1 2" key="1">
    <citation type="submission" date="2018-04" db="EMBL/GenBank/DDBJ databases">
        <title>Massilia violaceinigra sp. nov., a novel purple-pigmented bacterium isolated from Tianshan glacier, Xinjiang, China.</title>
        <authorList>
            <person name="Wang H."/>
        </authorList>
    </citation>
    <scope>NUCLEOTIDE SEQUENCE [LARGE SCALE GENOMIC DNA]</scope>
    <source>
        <strain evidence="1 2">B448-2</strain>
    </source>
</reference>
<evidence type="ECO:0000313" key="1">
    <source>
        <dbReference type="EMBL" id="PWF48578.1"/>
    </source>
</evidence>
<keyword evidence="2" id="KW-1185">Reference proteome</keyword>
<dbReference type="Proteomes" id="UP000241421">
    <property type="component" value="Unassembled WGS sequence"/>
</dbReference>
<proteinExistence type="predicted"/>
<organism evidence="1 2">
    <name type="scientific">Massilia glaciei</name>
    <dbReference type="NCBI Taxonomy" id="1524097"/>
    <lineage>
        <taxon>Bacteria</taxon>
        <taxon>Pseudomonadati</taxon>
        <taxon>Pseudomonadota</taxon>
        <taxon>Betaproteobacteria</taxon>
        <taxon>Burkholderiales</taxon>
        <taxon>Oxalobacteraceae</taxon>
        <taxon>Telluria group</taxon>
        <taxon>Massilia</taxon>
    </lineage>
</organism>
<name>A0A2U2HM30_9BURK</name>
<sequence length="91" mass="10579">MFARRFVSNIIAKQTAFNFARRRGRKREKTSFILGRNPVIGSNHYIGPNIFVFDEYIGEDLRIDSIRTQEFVNKAMIFRHGNPARGRDAFG</sequence>
<dbReference type="AlphaFoldDB" id="A0A2U2HM30"/>
<comment type="caution">
    <text evidence="1">The sequence shown here is derived from an EMBL/GenBank/DDBJ whole genome shotgun (WGS) entry which is preliminary data.</text>
</comment>
<evidence type="ECO:0000313" key="2">
    <source>
        <dbReference type="Proteomes" id="UP000241421"/>
    </source>
</evidence>
<gene>
    <name evidence="1" type="ORF">C7C56_011100</name>
</gene>
<protein>
    <submittedName>
        <fullName evidence="1">Uncharacterized protein</fullName>
    </submittedName>
</protein>
<accession>A0A2U2HM30</accession>
<dbReference type="EMBL" id="PXWF02000178">
    <property type="protein sequence ID" value="PWF48578.1"/>
    <property type="molecule type" value="Genomic_DNA"/>
</dbReference>